<dbReference type="SMART" id="SM00271">
    <property type="entry name" value="DnaJ"/>
    <property type="match status" value="1"/>
</dbReference>
<dbReference type="PANTHER" id="PTHR14021">
    <property type="entry name" value="IRON-SULFUR CLUSTER CO-CHAPERONE PROTEIN HSCB"/>
    <property type="match status" value="1"/>
</dbReference>
<dbReference type="InParanoid" id="D2A3Q5"/>
<dbReference type="FunCoup" id="D2A3Q5">
    <property type="interactions" value="348"/>
</dbReference>
<reference evidence="8 9" key="1">
    <citation type="journal article" date="2008" name="Nature">
        <title>The genome of the model beetle and pest Tribolium castaneum.</title>
        <authorList>
            <consortium name="Tribolium Genome Sequencing Consortium"/>
            <person name="Richards S."/>
            <person name="Gibbs R.A."/>
            <person name="Weinstock G.M."/>
            <person name="Brown S.J."/>
            <person name="Denell R."/>
            <person name="Beeman R.W."/>
            <person name="Gibbs R."/>
            <person name="Beeman R.W."/>
            <person name="Brown S.J."/>
            <person name="Bucher G."/>
            <person name="Friedrich M."/>
            <person name="Grimmelikhuijzen C.J."/>
            <person name="Klingler M."/>
            <person name="Lorenzen M."/>
            <person name="Richards S."/>
            <person name="Roth S."/>
            <person name="Schroder R."/>
            <person name="Tautz D."/>
            <person name="Zdobnov E.M."/>
            <person name="Muzny D."/>
            <person name="Gibbs R.A."/>
            <person name="Weinstock G.M."/>
            <person name="Attaway T."/>
            <person name="Bell S."/>
            <person name="Buhay C.J."/>
            <person name="Chandrabose M.N."/>
            <person name="Chavez D."/>
            <person name="Clerk-Blankenburg K.P."/>
            <person name="Cree A."/>
            <person name="Dao M."/>
            <person name="Davis C."/>
            <person name="Chacko J."/>
            <person name="Dinh H."/>
            <person name="Dugan-Rocha S."/>
            <person name="Fowler G."/>
            <person name="Garner T.T."/>
            <person name="Garnes J."/>
            <person name="Gnirke A."/>
            <person name="Hawes A."/>
            <person name="Hernandez J."/>
            <person name="Hines S."/>
            <person name="Holder M."/>
            <person name="Hume J."/>
            <person name="Jhangiani S.N."/>
            <person name="Joshi V."/>
            <person name="Khan Z.M."/>
            <person name="Jackson L."/>
            <person name="Kovar C."/>
            <person name="Kowis A."/>
            <person name="Lee S."/>
            <person name="Lewis L.R."/>
            <person name="Margolis J."/>
            <person name="Morgan M."/>
            <person name="Nazareth L.V."/>
            <person name="Nguyen N."/>
            <person name="Okwuonu G."/>
            <person name="Parker D."/>
            <person name="Richards S."/>
            <person name="Ruiz S.J."/>
            <person name="Santibanez J."/>
            <person name="Savard J."/>
            <person name="Scherer S.E."/>
            <person name="Schneider B."/>
            <person name="Sodergren E."/>
            <person name="Tautz D."/>
            <person name="Vattahil S."/>
            <person name="Villasana D."/>
            <person name="White C.S."/>
            <person name="Wright R."/>
            <person name="Park Y."/>
            <person name="Beeman R.W."/>
            <person name="Lord J."/>
            <person name="Oppert B."/>
            <person name="Lorenzen M."/>
            <person name="Brown S."/>
            <person name="Wang L."/>
            <person name="Savard J."/>
            <person name="Tautz D."/>
            <person name="Richards S."/>
            <person name="Weinstock G."/>
            <person name="Gibbs R.A."/>
            <person name="Liu Y."/>
            <person name="Worley K."/>
            <person name="Weinstock G."/>
            <person name="Elsik C.G."/>
            <person name="Reese J.T."/>
            <person name="Elhaik E."/>
            <person name="Landan G."/>
            <person name="Graur D."/>
            <person name="Arensburger P."/>
            <person name="Atkinson P."/>
            <person name="Beeman R.W."/>
            <person name="Beidler J."/>
            <person name="Brown S.J."/>
            <person name="Demuth J.P."/>
            <person name="Drury D.W."/>
            <person name="Du Y.Z."/>
            <person name="Fujiwara H."/>
            <person name="Lorenzen M."/>
            <person name="Maselli V."/>
            <person name="Osanai M."/>
            <person name="Park Y."/>
            <person name="Robertson H.M."/>
            <person name="Tu Z."/>
            <person name="Wang J.J."/>
            <person name="Wang S."/>
            <person name="Richards S."/>
            <person name="Song H."/>
            <person name="Zhang L."/>
            <person name="Sodergren E."/>
            <person name="Werner D."/>
            <person name="Stanke M."/>
            <person name="Morgenstern B."/>
            <person name="Solovyev V."/>
            <person name="Kosarev P."/>
            <person name="Brown G."/>
            <person name="Chen H.C."/>
            <person name="Ermolaeva O."/>
            <person name="Hlavina W."/>
            <person name="Kapustin Y."/>
            <person name="Kiryutin B."/>
            <person name="Kitts P."/>
            <person name="Maglott D."/>
            <person name="Pruitt K."/>
            <person name="Sapojnikov V."/>
            <person name="Souvorov A."/>
            <person name="Mackey A.J."/>
            <person name="Waterhouse R.M."/>
            <person name="Wyder S."/>
            <person name="Zdobnov E.M."/>
            <person name="Zdobnov E.M."/>
            <person name="Wyder S."/>
            <person name="Kriventseva E.V."/>
            <person name="Kadowaki T."/>
            <person name="Bork P."/>
            <person name="Aranda M."/>
            <person name="Bao R."/>
            <person name="Beermann A."/>
            <person name="Berns N."/>
            <person name="Bolognesi R."/>
            <person name="Bonneton F."/>
            <person name="Bopp D."/>
            <person name="Brown S.J."/>
            <person name="Bucher G."/>
            <person name="Butts T."/>
            <person name="Chaumot A."/>
            <person name="Denell R.E."/>
            <person name="Ferrier D.E."/>
            <person name="Friedrich M."/>
            <person name="Gordon C.M."/>
            <person name="Jindra M."/>
            <person name="Klingler M."/>
            <person name="Lan Q."/>
            <person name="Lattorff H.M."/>
            <person name="Laudet V."/>
            <person name="von Levetsow C."/>
            <person name="Liu Z."/>
            <person name="Lutz R."/>
            <person name="Lynch J.A."/>
            <person name="da Fonseca R.N."/>
            <person name="Posnien N."/>
            <person name="Reuter R."/>
            <person name="Roth S."/>
            <person name="Savard J."/>
            <person name="Schinko J.B."/>
            <person name="Schmitt C."/>
            <person name="Schoppmeier M."/>
            <person name="Schroder R."/>
            <person name="Shippy T.D."/>
            <person name="Simonnet F."/>
            <person name="Marques-Souza H."/>
            <person name="Tautz D."/>
            <person name="Tomoyasu Y."/>
            <person name="Trauner J."/>
            <person name="Van der Zee M."/>
            <person name="Vervoort M."/>
            <person name="Wittkopp N."/>
            <person name="Wimmer E.A."/>
            <person name="Yang X."/>
            <person name="Jones A.K."/>
            <person name="Sattelle D.B."/>
            <person name="Ebert P.R."/>
            <person name="Nelson D."/>
            <person name="Scott J.G."/>
            <person name="Beeman R.W."/>
            <person name="Muthukrishnan S."/>
            <person name="Kramer K.J."/>
            <person name="Arakane Y."/>
            <person name="Beeman R.W."/>
            <person name="Zhu Q."/>
            <person name="Hogenkamp D."/>
            <person name="Dixit R."/>
            <person name="Oppert B."/>
            <person name="Jiang H."/>
            <person name="Zou Z."/>
            <person name="Marshall J."/>
            <person name="Elpidina E."/>
            <person name="Vinokurov K."/>
            <person name="Oppert C."/>
            <person name="Zou Z."/>
            <person name="Evans J."/>
            <person name="Lu Z."/>
            <person name="Zhao P."/>
            <person name="Sumathipala N."/>
            <person name="Altincicek B."/>
            <person name="Vilcinskas A."/>
            <person name="Williams M."/>
            <person name="Hultmark D."/>
            <person name="Hetru C."/>
            <person name="Jiang H."/>
            <person name="Grimmelikhuijzen C.J."/>
            <person name="Hauser F."/>
            <person name="Cazzamali G."/>
            <person name="Williamson M."/>
            <person name="Park Y."/>
            <person name="Li B."/>
            <person name="Tanaka Y."/>
            <person name="Predel R."/>
            <person name="Neupert S."/>
            <person name="Schachtner J."/>
            <person name="Verleyen P."/>
            <person name="Raible F."/>
            <person name="Bork P."/>
            <person name="Friedrich M."/>
            <person name="Walden K.K."/>
            <person name="Robertson H.M."/>
            <person name="Angeli S."/>
            <person name="Foret S."/>
            <person name="Bucher G."/>
            <person name="Schuetz S."/>
            <person name="Maleszka R."/>
            <person name="Wimmer E.A."/>
            <person name="Beeman R.W."/>
            <person name="Lorenzen M."/>
            <person name="Tomoyasu Y."/>
            <person name="Miller S.C."/>
            <person name="Grossmann D."/>
            <person name="Bucher G."/>
        </authorList>
    </citation>
    <scope>NUCLEOTIDE SEQUENCE [LARGE SCALE GENOMIC DNA]</scope>
    <source>
        <strain evidence="8 9">Georgia GA2</strain>
    </source>
</reference>
<dbReference type="FunFam" id="1.10.287.110:FF:000082">
    <property type="entry name" value="Iron-sulfur cluster co-chaperone protein HscB, mitochondrial"/>
    <property type="match status" value="1"/>
</dbReference>
<evidence type="ECO:0000259" key="7">
    <source>
        <dbReference type="PROSITE" id="PS50076"/>
    </source>
</evidence>
<dbReference type="AlphaFoldDB" id="D2A3Q5"/>
<dbReference type="GO" id="GO:0051087">
    <property type="term" value="F:protein-folding chaperone binding"/>
    <property type="evidence" value="ECO:0007669"/>
    <property type="project" value="InterPro"/>
</dbReference>
<dbReference type="InterPro" id="IPR004640">
    <property type="entry name" value="HscB"/>
</dbReference>
<feature type="domain" description="J" evidence="7">
    <location>
        <begin position="78"/>
        <end position="150"/>
    </location>
</feature>
<dbReference type="Proteomes" id="UP000007266">
    <property type="component" value="Linkage group 6"/>
</dbReference>
<dbReference type="InterPro" id="IPR009073">
    <property type="entry name" value="HscB_oligo_C"/>
</dbReference>
<name>D2A3Q5_TRICA</name>
<evidence type="ECO:0000256" key="3">
    <source>
        <dbReference type="ARBA" id="ARBA00010476"/>
    </source>
</evidence>
<dbReference type="SUPFAM" id="SSF47144">
    <property type="entry name" value="HSC20 (HSCB), C-terminal oligomerisation domain"/>
    <property type="match status" value="1"/>
</dbReference>
<dbReference type="PROSITE" id="PS50076">
    <property type="entry name" value="DNAJ_2"/>
    <property type="match status" value="1"/>
</dbReference>
<dbReference type="GO" id="GO:0051259">
    <property type="term" value="P:protein complex oligomerization"/>
    <property type="evidence" value="ECO:0007669"/>
    <property type="project" value="InterPro"/>
</dbReference>
<dbReference type="EMBL" id="KQ971348">
    <property type="protein sequence ID" value="EFA04897.1"/>
    <property type="molecule type" value="Genomic_DNA"/>
</dbReference>
<dbReference type="GO" id="GO:0005739">
    <property type="term" value="C:mitochondrion"/>
    <property type="evidence" value="ECO:0000318"/>
    <property type="project" value="GO_Central"/>
</dbReference>
<dbReference type="OrthoDB" id="448954at2759"/>
<keyword evidence="6" id="KW-0143">Chaperone</keyword>
<evidence type="ECO:0000313" key="9">
    <source>
        <dbReference type="Proteomes" id="UP000007266"/>
    </source>
</evidence>
<dbReference type="STRING" id="7070.D2A3Q5"/>
<dbReference type="HAMAP" id="MF_00682">
    <property type="entry name" value="HscB"/>
    <property type="match status" value="1"/>
</dbReference>
<evidence type="ECO:0000313" key="8">
    <source>
        <dbReference type="EMBL" id="EFA04897.1"/>
    </source>
</evidence>
<dbReference type="FunFam" id="1.20.1280.20:FF:000002">
    <property type="entry name" value="HscB mitochondrial iron-sulfur cluster co-chaperone"/>
    <property type="match status" value="1"/>
</dbReference>
<organism evidence="8 9">
    <name type="scientific">Tribolium castaneum</name>
    <name type="common">Red flour beetle</name>
    <dbReference type="NCBI Taxonomy" id="7070"/>
    <lineage>
        <taxon>Eukaryota</taxon>
        <taxon>Metazoa</taxon>
        <taxon>Ecdysozoa</taxon>
        <taxon>Arthropoda</taxon>
        <taxon>Hexapoda</taxon>
        <taxon>Insecta</taxon>
        <taxon>Pterygota</taxon>
        <taxon>Neoptera</taxon>
        <taxon>Endopterygota</taxon>
        <taxon>Coleoptera</taxon>
        <taxon>Polyphaga</taxon>
        <taxon>Cucujiformia</taxon>
        <taxon>Tenebrionidae</taxon>
        <taxon>Tenebrionidae incertae sedis</taxon>
        <taxon>Tribolium</taxon>
    </lineage>
</organism>
<evidence type="ECO:0000256" key="5">
    <source>
        <dbReference type="ARBA" id="ARBA00023128"/>
    </source>
</evidence>
<sequence>MSLRTFLFRQLPRTIYHTQKYSPHVPLLQSEAHNLNLCPRRFNHKAIKCWQCGIERKNLGELFCEQCNYIQSPPEKDNYFKIFELEEKFSIDPKQLTSKYRQMQGLLHPDKFSNKSDTEKDISAEFSSLVNKAYNTLQTPLKRAIHLLHLKGAVIDEDQRVEDPEFLMEIMELNEEVENADSDEKLKKLKLKNDSELSKIANEINKCFETGEINKAKENIIKMKYFNSVSVHINNLIREKGITE</sequence>
<accession>D2A3Q5</accession>
<evidence type="ECO:0000256" key="6">
    <source>
        <dbReference type="ARBA" id="ARBA00023186"/>
    </source>
</evidence>
<evidence type="ECO:0000256" key="4">
    <source>
        <dbReference type="ARBA" id="ARBA00022490"/>
    </source>
</evidence>
<dbReference type="OMA" id="LMFIERF"/>
<keyword evidence="4" id="KW-0963">Cytoplasm</keyword>
<dbReference type="eggNOG" id="KOG3192">
    <property type="taxonomic scope" value="Eukaryota"/>
</dbReference>
<comment type="subcellular location">
    <subcellularLocation>
        <location evidence="2">Cytoplasm</location>
    </subcellularLocation>
    <subcellularLocation>
        <location evidence="1">Mitochondrion</location>
    </subcellularLocation>
</comment>
<keyword evidence="9" id="KW-1185">Reference proteome</keyword>
<dbReference type="Pfam" id="PF00226">
    <property type="entry name" value="DnaJ"/>
    <property type="match status" value="1"/>
</dbReference>
<evidence type="ECO:0000256" key="2">
    <source>
        <dbReference type="ARBA" id="ARBA00004496"/>
    </source>
</evidence>
<reference evidence="8 9" key="2">
    <citation type="journal article" date="2010" name="Nucleic Acids Res.">
        <title>BeetleBase in 2010: revisions to provide comprehensive genomic information for Tribolium castaneum.</title>
        <authorList>
            <person name="Kim H.S."/>
            <person name="Murphy T."/>
            <person name="Xia J."/>
            <person name="Caragea D."/>
            <person name="Park Y."/>
            <person name="Beeman R.W."/>
            <person name="Lorenzen M.D."/>
            <person name="Butcher S."/>
            <person name="Manak J.R."/>
            <person name="Brown S.J."/>
        </authorList>
    </citation>
    <scope>GENOME REANNOTATION</scope>
    <source>
        <strain evidence="8 9">Georgia GA2</strain>
    </source>
</reference>
<comment type="similarity">
    <text evidence="3">Belongs to the HscB family.</text>
</comment>
<keyword evidence="5" id="KW-0496">Mitochondrion</keyword>
<dbReference type="Pfam" id="PF07743">
    <property type="entry name" value="HSCB_C"/>
    <property type="match status" value="1"/>
</dbReference>
<dbReference type="InterPro" id="IPR036386">
    <property type="entry name" value="HscB_C_sf"/>
</dbReference>
<dbReference type="InterPro" id="IPR001623">
    <property type="entry name" value="DnaJ_domain"/>
</dbReference>
<dbReference type="SUPFAM" id="SSF46565">
    <property type="entry name" value="Chaperone J-domain"/>
    <property type="match status" value="1"/>
</dbReference>
<dbReference type="Gene3D" id="1.20.1280.20">
    <property type="entry name" value="HscB, C-terminal domain"/>
    <property type="match status" value="1"/>
</dbReference>
<dbReference type="NCBIfam" id="TIGR00714">
    <property type="entry name" value="hscB"/>
    <property type="match status" value="1"/>
</dbReference>
<gene>
    <name evidence="8" type="primary">GLEAN_14961</name>
    <name evidence="8" type="ORF">TcasGA2_TC014961</name>
</gene>
<proteinExistence type="inferred from homology"/>
<dbReference type="Gene3D" id="1.10.287.110">
    <property type="entry name" value="DnaJ domain"/>
    <property type="match status" value="1"/>
</dbReference>
<dbReference type="HOGENOM" id="CLU_068529_0_2_1"/>
<dbReference type="PANTHER" id="PTHR14021:SF15">
    <property type="entry name" value="IRON-SULFUR CLUSTER CO-CHAPERONE PROTEIN HSCB"/>
    <property type="match status" value="1"/>
</dbReference>
<dbReference type="KEGG" id="tca:103312640"/>
<dbReference type="InterPro" id="IPR036869">
    <property type="entry name" value="J_dom_sf"/>
</dbReference>
<protein>
    <submittedName>
        <fullName evidence="8">Iron-sulfur cluster co-chaperone protein HscB, mitochondrial-like Protein</fullName>
    </submittedName>
</protein>
<evidence type="ECO:0000256" key="1">
    <source>
        <dbReference type="ARBA" id="ARBA00004173"/>
    </source>
</evidence>
<dbReference type="GO" id="GO:0001671">
    <property type="term" value="F:ATPase activator activity"/>
    <property type="evidence" value="ECO:0007669"/>
    <property type="project" value="InterPro"/>
</dbReference>
<dbReference type="PhylomeDB" id="D2A3Q5"/>
<dbReference type="GO" id="GO:0044571">
    <property type="term" value="P:[2Fe-2S] cluster assembly"/>
    <property type="evidence" value="ECO:0000318"/>
    <property type="project" value="GO_Central"/>
</dbReference>
<dbReference type="CDD" id="cd06257">
    <property type="entry name" value="DnaJ"/>
    <property type="match status" value="1"/>
</dbReference>